<name>A0A9X9X8S4_9PROT</name>
<gene>
    <name evidence="2" type="ORF">GXW74_06400</name>
</gene>
<feature type="region of interest" description="Disordered" evidence="1">
    <location>
        <begin position="70"/>
        <end position="108"/>
    </location>
</feature>
<evidence type="ECO:0000256" key="1">
    <source>
        <dbReference type="SAM" id="MobiDB-lite"/>
    </source>
</evidence>
<evidence type="ECO:0000313" key="2">
    <source>
        <dbReference type="EMBL" id="MBR0680110.1"/>
    </source>
</evidence>
<dbReference type="Proteomes" id="UP001138709">
    <property type="component" value="Unassembled WGS sequence"/>
</dbReference>
<protein>
    <submittedName>
        <fullName evidence="2">Uncharacterized protein</fullName>
    </submittedName>
</protein>
<organism evidence="2 3">
    <name type="scientific">Neoroseomonas eburnea</name>
    <dbReference type="NCBI Taxonomy" id="1346889"/>
    <lineage>
        <taxon>Bacteria</taxon>
        <taxon>Pseudomonadati</taxon>
        <taxon>Pseudomonadota</taxon>
        <taxon>Alphaproteobacteria</taxon>
        <taxon>Acetobacterales</taxon>
        <taxon>Acetobacteraceae</taxon>
        <taxon>Neoroseomonas</taxon>
    </lineage>
</organism>
<proteinExistence type="predicted"/>
<reference evidence="2" key="1">
    <citation type="submission" date="2020-01" db="EMBL/GenBank/DDBJ databases">
        <authorList>
            <person name="Rat A."/>
        </authorList>
    </citation>
    <scope>NUCLEOTIDE SEQUENCE</scope>
    <source>
        <strain evidence="2">LMG 31228</strain>
    </source>
</reference>
<accession>A0A9X9X8S4</accession>
<evidence type="ECO:0000313" key="3">
    <source>
        <dbReference type="Proteomes" id="UP001138709"/>
    </source>
</evidence>
<reference evidence="2" key="2">
    <citation type="journal article" date="2021" name="Syst. Appl. Microbiol.">
        <title>Roseomonas hellenica sp. nov., isolated from roots of wild-growing Alkanna tinctoria.</title>
        <authorList>
            <person name="Rat A."/>
            <person name="Naranjo H.D."/>
            <person name="Lebbe L."/>
            <person name="Cnockaert M."/>
            <person name="Krigas N."/>
            <person name="Grigoriadou K."/>
            <person name="Maloupa E."/>
            <person name="Willems A."/>
        </authorList>
    </citation>
    <scope>NUCLEOTIDE SEQUENCE</scope>
    <source>
        <strain evidence="2">LMG 31228</strain>
    </source>
</reference>
<dbReference type="AlphaFoldDB" id="A0A9X9X8S4"/>
<dbReference type="EMBL" id="JAAEDL010000004">
    <property type="protein sequence ID" value="MBR0680110.1"/>
    <property type="molecule type" value="Genomic_DNA"/>
</dbReference>
<dbReference type="RefSeq" id="WP_211845624.1">
    <property type="nucleotide sequence ID" value="NZ_JAAEDL010000004.1"/>
</dbReference>
<sequence>MPGHLDTLPSRAVGSGAAVKHVMMPAAALACAGPPAIAESARSMHSARDRAAGAAPGPWQGNRALLRISADPGDPFLLGPKRGAKGRASARPASEKGGLAHRLDAERE</sequence>
<keyword evidence="3" id="KW-1185">Reference proteome</keyword>
<comment type="caution">
    <text evidence="2">The sequence shown here is derived from an EMBL/GenBank/DDBJ whole genome shotgun (WGS) entry which is preliminary data.</text>
</comment>